<dbReference type="OrthoDB" id="9789995at2"/>
<evidence type="ECO:0000256" key="2">
    <source>
        <dbReference type="ARBA" id="ARBA00022785"/>
    </source>
</evidence>
<dbReference type="AlphaFoldDB" id="A0A3S7J9G9"/>
<feature type="binding site" evidence="5">
    <location>
        <begin position="85"/>
        <end position="86"/>
    </location>
    <ligand>
        <name>NADPH</name>
        <dbReference type="ChEBI" id="CHEBI:57783"/>
    </ligand>
</feature>
<reference evidence="7 8" key="1">
    <citation type="journal article" date="2018" name="Parasitology">
        <title>The reduced genome of Candidatus Kinetoplastibacterium sorsogonicusi, the endosymbiont of Kentomonas sorsogonicus (Trypanosomatidae): loss of the haem-synthesis pathway.</title>
        <authorList>
            <person name="Silva F.M."/>
            <person name="Kostygov A.Y."/>
            <person name="Spodareva V.V."/>
            <person name="Butenko A."/>
            <person name="Tossou R."/>
            <person name="Lukes J."/>
            <person name="Yurchenko V."/>
            <person name="Alves J.M.P."/>
        </authorList>
    </citation>
    <scope>NUCLEOTIDE SEQUENCE [LARGE SCALE GENOMIC DNA]</scope>
    <source>
        <strain evidence="7 8">MF-08</strain>
    </source>
</reference>
<comment type="subunit">
    <text evidence="5">Homodimer.</text>
</comment>
<evidence type="ECO:0000256" key="1">
    <source>
        <dbReference type="ARBA" id="ARBA00022490"/>
    </source>
</evidence>
<evidence type="ECO:0000313" key="8">
    <source>
        <dbReference type="Proteomes" id="UP000266796"/>
    </source>
</evidence>
<dbReference type="Pfam" id="PF14489">
    <property type="entry name" value="QueF"/>
    <property type="match status" value="1"/>
</dbReference>
<feature type="binding site" evidence="5">
    <location>
        <begin position="222"/>
        <end position="223"/>
    </location>
    <ligand>
        <name>substrate</name>
    </ligand>
</feature>
<comment type="similarity">
    <text evidence="5">Belongs to the GTP cyclohydrolase I family. QueF type 2 subfamily.</text>
</comment>
<dbReference type="NCBIfam" id="TIGR03138">
    <property type="entry name" value="QueF"/>
    <property type="match status" value="1"/>
</dbReference>
<dbReference type="HAMAP" id="MF_00817">
    <property type="entry name" value="QueF_type2"/>
    <property type="match status" value="1"/>
</dbReference>
<evidence type="ECO:0000256" key="5">
    <source>
        <dbReference type="HAMAP-Rule" id="MF_00817"/>
    </source>
</evidence>
<feature type="domain" description="NADPH-dependent 7-cyano-7-deazaguanine reductase N-terminal" evidence="6">
    <location>
        <begin position="16"/>
        <end position="123"/>
    </location>
</feature>
<dbReference type="EMBL" id="CP025628">
    <property type="protein sequence ID" value="AWD32311.1"/>
    <property type="molecule type" value="Genomic_DNA"/>
</dbReference>
<feature type="active site" description="Thioimide intermediate" evidence="5">
    <location>
        <position position="183"/>
    </location>
</feature>
<dbReference type="GO" id="GO:0008616">
    <property type="term" value="P:tRNA queuosine(34) biosynthetic process"/>
    <property type="evidence" value="ECO:0007669"/>
    <property type="project" value="UniProtKB-UniRule"/>
</dbReference>
<evidence type="ECO:0000259" key="6">
    <source>
        <dbReference type="Pfam" id="PF14819"/>
    </source>
</evidence>
<protein>
    <recommendedName>
        <fullName evidence="5">NADPH-dependent 7-cyano-7-deazaguanine reductase</fullName>
        <ecNumber evidence="5">1.7.1.13</ecNumber>
    </recommendedName>
    <alternativeName>
        <fullName evidence="5">7-cyano-7-carbaguanine reductase</fullName>
    </alternativeName>
    <alternativeName>
        <fullName evidence="5">NADPH-dependent nitrile oxidoreductase</fullName>
    </alternativeName>
    <alternativeName>
        <fullName evidence="5">PreQ(0) reductase</fullName>
    </alternativeName>
</protein>
<evidence type="ECO:0000313" key="7">
    <source>
        <dbReference type="EMBL" id="AWD32311.1"/>
    </source>
</evidence>
<comment type="pathway">
    <text evidence="5">tRNA modification; tRNA-queuosine biosynthesis.</text>
</comment>
<keyword evidence="2 5" id="KW-0671">Queuosine biosynthesis</keyword>
<dbReference type="SUPFAM" id="SSF55620">
    <property type="entry name" value="Tetrahydrobiopterin biosynthesis enzymes-like"/>
    <property type="match status" value="1"/>
</dbReference>
<dbReference type="PANTHER" id="PTHR34354:SF1">
    <property type="entry name" value="NADPH-DEPENDENT 7-CYANO-7-DEAZAGUANINE REDUCTASE"/>
    <property type="match status" value="1"/>
</dbReference>
<comment type="catalytic activity">
    <reaction evidence="5">
        <text>7-aminomethyl-7-carbaguanine + 2 NADP(+) = 7-cyano-7-carbaguanine + 2 NADPH + 3 H(+)</text>
        <dbReference type="Rhea" id="RHEA:13409"/>
        <dbReference type="ChEBI" id="CHEBI:15378"/>
        <dbReference type="ChEBI" id="CHEBI:45075"/>
        <dbReference type="ChEBI" id="CHEBI:57783"/>
        <dbReference type="ChEBI" id="CHEBI:58349"/>
        <dbReference type="ChEBI" id="CHEBI:58703"/>
        <dbReference type="EC" id="1.7.1.13"/>
    </reaction>
</comment>
<dbReference type="PIRSF" id="PIRSF004750">
    <property type="entry name" value="Nitrile_oxidored_YqcD_prd"/>
    <property type="match status" value="1"/>
</dbReference>
<dbReference type="InterPro" id="IPR029500">
    <property type="entry name" value="QueF"/>
</dbReference>
<keyword evidence="8" id="KW-1185">Reference proteome</keyword>
<comment type="function">
    <text evidence="5">Catalyzes the NADPH-dependent reduction of 7-cyano-7-deazaguanine (preQ0) to 7-aminomethyl-7-deazaguanine (preQ1).</text>
</comment>
<organism evidence="7 8">
    <name type="scientific">Candidatus Kinetoplastidibacterium kentomonadis</name>
    <dbReference type="NCBI Taxonomy" id="1576550"/>
    <lineage>
        <taxon>Bacteria</taxon>
        <taxon>Pseudomonadati</taxon>
        <taxon>Pseudomonadota</taxon>
        <taxon>Betaproteobacteria</taxon>
        <taxon>Candidatus Kinetoplastidibacterium</taxon>
    </lineage>
</organism>
<dbReference type="InterPro" id="IPR050084">
    <property type="entry name" value="NADPH_dep_7-cyano-7-deazaG_red"/>
</dbReference>
<feature type="active site" description="Proton donor" evidence="5">
    <location>
        <position position="190"/>
    </location>
</feature>
<keyword evidence="3 5" id="KW-0521">NADP</keyword>
<dbReference type="Pfam" id="PF14819">
    <property type="entry name" value="QueF_N"/>
    <property type="match status" value="1"/>
</dbReference>
<proteinExistence type="inferred from homology"/>
<dbReference type="EC" id="1.7.1.13" evidence="5"/>
<dbReference type="GO" id="GO:0005737">
    <property type="term" value="C:cytoplasm"/>
    <property type="evidence" value="ECO:0007669"/>
    <property type="project" value="UniProtKB-SubCell"/>
</dbReference>
<dbReference type="InterPro" id="IPR029139">
    <property type="entry name" value="QueF_N"/>
</dbReference>
<dbReference type="Proteomes" id="UP000266796">
    <property type="component" value="Chromosome"/>
</dbReference>
<feature type="binding site" evidence="5">
    <location>
        <begin position="83"/>
        <end position="85"/>
    </location>
    <ligand>
        <name>substrate</name>
    </ligand>
</feature>
<evidence type="ECO:0000256" key="3">
    <source>
        <dbReference type="ARBA" id="ARBA00022857"/>
    </source>
</evidence>
<accession>A0A3S7J9G9</accession>
<dbReference type="Gene3D" id="3.30.1130.10">
    <property type="match status" value="2"/>
</dbReference>
<dbReference type="InterPro" id="IPR016428">
    <property type="entry name" value="QueF_type2"/>
</dbReference>
<evidence type="ECO:0000256" key="4">
    <source>
        <dbReference type="ARBA" id="ARBA00023002"/>
    </source>
</evidence>
<keyword evidence="1 5" id="KW-0963">Cytoplasm</keyword>
<sequence>MNIINKSPLSKKINCYNVAYNPKLLFAIPRLNNTKIFCDTSKKILFRGFDIWTAYEFSWLNLKGKPKIAILQIIVPANSPNIIESKSLKLYLNSFNQNKIENNIDKILIQDISKAIGSEIQLNFIEPHQFHKIHKIQKLKGICLDDLDIQTNTYIPDEKILKNIDSNHIITEHLVSNLLKSNCPVTNQPDWASIQISYTGKPIDHYSLLKYLISFRNHNDFHEHCIERIFFDIKSICNPKKLTIYGRYTRRGGIDINPWRTDSKKFPNSILRVIRQ</sequence>
<dbReference type="RefSeq" id="WP_108673731.1">
    <property type="nucleotide sequence ID" value="NZ_CP025628.1"/>
</dbReference>
<dbReference type="InterPro" id="IPR043133">
    <property type="entry name" value="GTP-CH-I_C/QueF"/>
</dbReference>
<dbReference type="UniPathway" id="UPA00392"/>
<dbReference type="KEGG" id="kso:CKSOR_00184"/>
<feature type="binding site" evidence="5">
    <location>
        <begin position="251"/>
        <end position="252"/>
    </location>
    <ligand>
        <name>NADPH</name>
        <dbReference type="ChEBI" id="CHEBI:57783"/>
    </ligand>
</feature>
<keyword evidence="4 5" id="KW-0560">Oxidoreductase</keyword>
<gene>
    <name evidence="5 7" type="primary">queF</name>
    <name evidence="7" type="ORF">CKSOR_00184</name>
</gene>
<dbReference type="GO" id="GO:0033739">
    <property type="term" value="F:preQ1 synthase activity"/>
    <property type="evidence" value="ECO:0007669"/>
    <property type="project" value="UniProtKB-UniRule"/>
</dbReference>
<name>A0A3S7J9G9_9PROT</name>
<dbReference type="PANTHER" id="PTHR34354">
    <property type="entry name" value="NADPH-DEPENDENT 7-CYANO-7-DEAZAGUANINE REDUCTASE"/>
    <property type="match status" value="1"/>
</dbReference>
<comment type="subcellular location">
    <subcellularLocation>
        <location evidence="5">Cytoplasm</location>
    </subcellularLocation>
</comment>